<organism evidence="8">
    <name type="scientific">freshwater metagenome</name>
    <dbReference type="NCBI Taxonomy" id="449393"/>
    <lineage>
        <taxon>unclassified sequences</taxon>
        <taxon>metagenomes</taxon>
        <taxon>ecological metagenomes</taxon>
    </lineage>
</organism>
<dbReference type="PANTHER" id="PTHR12992:SF11">
    <property type="entry name" value="MITOCHONDRIAL COENZYME A DIPHOSPHATASE NUDT8"/>
    <property type="match status" value="1"/>
</dbReference>
<evidence type="ECO:0000256" key="6">
    <source>
        <dbReference type="ARBA" id="ARBA00023211"/>
    </source>
</evidence>
<dbReference type="InterPro" id="IPR015797">
    <property type="entry name" value="NUDIX_hydrolase-like_dom_sf"/>
</dbReference>
<sequence length="199" mass="21229">MSSASLSRTELAGALAPELLSAEEAAALPVRGRKKAGVLVPLFASDAGSLSIVMTRRGDNLRRHAGELSFPGGRFDDDDVDLSSTALREAHEEIGLAPPSVELLGALPPTPTIATGYAVHPFVGLIDPGQEWVRSQREVAAVHEFDVAQLLTGYGRRRIKRRGIGFTTDTYLVDDQLVWGATARILGDLFARLEAAGLS</sequence>
<evidence type="ECO:0000259" key="7">
    <source>
        <dbReference type="PROSITE" id="PS51462"/>
    </source>
</evidence>
<evidence type="ECO:0000256" key="1">
    <source>
        <dbReference type="ARBA" id="ARBA00001936"/>
    </source>
</evidence>
<dbReference type="EMBL" id="CAESAO010000030">
    <property type="protein sequence ID" value="CAB4340295.1"/>
    <property type="molecule type" value="Genomic_DNA"/>
</dbReference>
<dbReference type="PANTHER" id="PTHR12992">
    <property type="entry name" value="NUDIX HYDROLASE"/>
    <property type="match status" value="1"/>
</dbReference>
<dbReference type="SUPFAM" id="SSF55811">
    <property type="entry name" value="Nudix"/>
    <property type="match status" value="1"/>
</dbReference>
<dbReference type="InterPro" id="IPR045121">
    <property type="entry name" value="CoAse"/>
</dbReference>
<reference evidence="8" key="1">
    <citation type="submission" date="2020-05" db="EMBL/GenBank/DDBJ databases">
        <authorList>
            <person name="Chiriac C."/>
            <person name="Salcher M."/>
            <person name="Ghai R."/>
            <person name="Kavagutti S V."/>
        </authorList>
    </citation>
    <scope>NUCLEOTIDE SEQUENCE</scope>
</reference>
<evidence type="ECO:0000313" key="8">
    <source>
        <dbReference type="EMBL" id="CAB4340295.1"/>
    </source>
</evidence>
<keyword evidence="3" id="KW-0479">Metal-binding</keyword>
<dbReference type="AlphaFoldDB" id="A0A6J5ZCC9"/>
<evidence type="ECO:0000256" key="5">
    <source>
        <dbReference type="ARBA" id="ARBA00022842"/>
    </source>
</evidence>
<dbReference type="Gene3D" id="3.90.79.10">
    <property type="entry name" value="Nucleoside Triphosphate Pyrophosphohydrolase"/>
    <property type="match status" value="1"/>
</dbReference>
<comment type="cofactor">
    <cofactor evidence="2">
        <name>Mg(2+)</name>
        <dbReference type="ChEBI" id="CHEBI:18420"/>
    </cofactor>
</comment>
<keyword evidence="6" id="KW-0464">Manganese</keyword>
<protein>
    <submittedName>
        <fullName evidence="8">Unannotated protein</fullName>
    </submittedName>
</protein>
<dbReference type="InterPro" id="IPR000086">
    <property type="entry name" value="NUDIX_hydrolase_dom"/>
</dbReference>
<proteinExistence type="predicted"/>
<dbReference type="PROSITE" id="PS51462">
    <property type="entry name" value="NUDIX"/>
    <property type="match status" value="1"/>
</dbReference>
<comment type="cofactor">
    <cofactor evidence="1">
        <name>Mn(2+)</name>
        <dbReference type="ChEBI" id="CHEBI:29035"/>
    </cofactor>
</comment>
<gene>
    <name evidence="8" type="ORF">UFOPK3522_00527</name>
</gene>
<evidence type="ECO:0000256" key="2">
    <source>
        <dbReference type="ARBA" id="ARBA00001946"/>
    </source>
</evidence>
<dbReference type="GO" id="GO:0046872">
    <property type="term" value="F:metal ion binding"/>
    <property type="evidence" value="ECO:0007669"/>
    <property type="project" value="UniProtKB-KW"/>
</dbReference>
<feature type="domain" description="Nudix hydrolase" evidence="7">
    <location>
        <begin position="33"/>
        <end position="172"/>
    </location>
</feature>
<keyword evidence="5" id="KW-0460">Magnesium</keyword>
<evidence type="ECO:0000256" key="4">
    <source>
        <dbReference type="ARBA" id="ARBA00022801"/>
    </source>
</evidence>
<dbReference type="GO" id="GO:0010945">
    <property type="term" value="F:coenzyme A diphosphatase activity"/>
    <property type="evidence" value="ECO:0007669"/>
    <property type="project" value="InterPro"/>
</dbReference>
<keyword evidence="4" id="KW-0378">Hydrolase</keyword>
<evidence type="ECO:0000256" key="3">
    <source>
        <dbReference type="ARBA" id="ARBA00022723"/>
    </source>
</evidence>
<accession>A0A6J5ZCC9</accession>
<dbReference type="CDD" id="cd03426">
    <property type="entry name" value="NUDIX_CoAse_Nudt7"/>
    <property type="match status" value="1"/>
</dbReference>
<name>A0A6J5ZCC9_9ZZZZ</name>
<dbReference type="Pfam" id="PF00293">
    <property type="entry name" value="NUDIX"/>
    <property type="match status" value="1"/>
</dbReference>